<proteinExistence type="predicted"/>
<dbReference type="AlphaFoldDB" id="A0A0H5R1Z7"/>
<dbReference type="SUPFAM" id="SSF57756">
    <property type="entry name" value="Retrovirus zinc finger-like domains"/>
    <property type="match status" value="1"/>
</dbReference>
<dbReference type="EMBL" id="HACM01007544">
    <property type="protein sequence ID" value="CRZ07986.1"/>
    <property type="molecule type" value="Transcribed_RNA"/>
</dbReference>
<evidence type="ECO:0008006" key="2">
    <source>
        <dbReference type="Google" id="ProtNLM"/>
    </source>
</evidence>
<reference evidence="1" key="1">
    <citation type="submission" date="2015-04" db="EMBL/GenBank/DDBJ databases">
        <title>The genome sequence of the plant pathogenic Rhizarian Plasmodiophora brassicae reveals insights in its biotrophic life cycle and the origin of chitin synthesis.</title>
        <authorList>
            <person name="Schwelm A."/>
            <person name="Fogelqvist J."/>
            <person name="Knaust A."/>
            <person name="Julke S."/>
            <person name="Lilja T."/>
            <person name="Dhandapani V."/>
            <person name="Bonilla-Rosso G."/>
            <person name="Karlsson M."/>
            <person name="Shevchenko A."/>
            <person name="Choi S.R."/>
            <person name="Kim H.G."/>
            <person name="Park J.Y."/>
            <person name="Lim Y.P."/>
            <person name="Ludwig-Muller J."/>
            <person name="Dixelius C."/>
        </authorList>
    </citation>
    <scope>NUCLEOTIDE SEQUENCE</scope>
    <source>
        <tissue evidence="1">Potato root galls</tissue>
    </source>
</reference>
<dbReference type="InterPro" id="IPR036875">
    <property type="entry name" value="Znf_CCHC_sf"/>
</dbReference>
<organism evidence="1">
    <name type="scientific">Spongospora subterranea</name>
    <dbReference type="NCBI Taxonomy" id="70186"/>
    <lineage>
        <taxon>Eukaryota</taxon>
        <taxon>Sar</taxon>
        <taxon>Rhizaria</taxon>
        <taxon>Endomyxa</taxon>
        <taxon>Phytomyxea</taxon>
        <taxon>Plasmodiophorida</taxon>
        <taxon>Plasmodiophoridae</taxon>
        <taxon>Spongospora</taxon>
    </lineage>
</organism>
<sequence length="322" mass="36972">MVDSVTASDKIPKKKKSIPQTAGMVFETNKAPTLVDTQRSSIIAFNQDLKRYWEVLEDANSRENARPLRTMVEATLLKTLALYELKKPVDEVTDSDLSEWCERQLKEDPFAWSRIKEVMSTVVMQETMSSANARVMQMMHSWTKKVQENSWEAFFDTREGKKEQVRILLNGIRPEALSRMIKAVALTKKKAEIEENPSALVDLMIQKTEMFLEVTHFLHETKPGRNATDFKKLQPEVRQRPASEKNVKHKKGKFLCLCCGLEGHSMSKCPQKPSKTEMESLLVKHKDKMKVLFKNKPYSDGQYMRICRIGVASIESQQNGDL</sequence>
<protein>
    <recommendedName>
        <fullName evidence="2">CCHC-type domain-containing protein</fullName>
    </recommendedName>
</protein>
<accession>A0A0H5R1Z7</accession>
<dbReference type="GO" id="GO:0008270">
    <property type="term" value="F:zinc ion binding"/>
    <property type="evidence" value="ECO:0007669"/>
    <property type="project" value="InterPro"/>
</dbReference>
<dbReference type="GO" id="GO:0003676">
    <property type="term" value="F:nucleic acid binding"/>
    <property type="evidence" value="ECO:0007669"/>
    <property type="project" value="InterPro"/>
</dbReference>
<feature type="non-terminal residue" evidence="1">
    <location>
        <position position="322"/>
    </location>
</feature>
<name>A0A0H5R1Z7_9EUKA</name>
<evidence type="ECO:0000313" key="1">
    <source>
        <dbReference type="EMBL" id="CRZ07986.1"/>
    </source>
</evidence>